<name>A0A9W7L9J0_9STRA</name>
<evidence type="ECO:0000256" key="5">
    <source>
        <dbReference type="ARBA" id="ARBA00022741"/>
    </source>
</evidence>
<organism evidence="12 13">
    <name type="scientific">Triparma columacea</name>
    <dbReference type="NCBI Taxonomy" id="722753"/>
    <lineage>
        <taxon>Eukaryota</taxon>
        <taxon>Sar</taxon>
        <taxon>Stramenopiles</taxon>
        <taxon>Ochrophyta</taxon>
        <taxon>Bolidophyceae</taxon>
        <taxon>Parmales</taxon>
        <taxon>Triparmaceae</taxon>
        <taxon>Triparma</taxon>
    </lineage>
</organism>
<evidence type="ECO:0000256" key="3">
    <source>
        <dbReference type="ARBA" id="ARBA00013161"/>
    </source>
</evidence>
<comment type="catalytic activity">
    <reaction evidence="10">
        <text>tRNA(Trp) + L-tryptophan + ATP = L-tryptophyl-tRNA(Trp) + AMP + diphosphate + H(+)</text>
        <dbReference type="Rhea" id="RHEA:24080"/>
        <dbReference type="Rhea" id="RHEA-COMP:9671"/>
        <dbReference type="Rhea" id="RHEA-COMP:9705"/>
        <dbReference type="ChEBI" id="CHEBI:15378"/>
        <dbReference type="ChEBI" id="CHEBI:30616"/>
        <dbReference type="ChEBI" id="CHEBI:33019"/>
        <dbReference type="ChEBI" id="CHEBI:57912"/>
        <dbReference type="ChEBI" id="CHEBI:78442"/>
        <dbReference type="ChEBI" id="CHEBI:78535"/>
        <dbReference type="ChEBI" id="CHEBI:456215"/>
        <dbReference type="EC" id="6.1.1.2"/>
    </reaction>
</comment>
<dbReference type="Pfam" id="PF00579">
    <property type="entry name" value="tRNA-synt_1b"/>
    <property type="match status" value="1"/>
</dbReference>
<dbReference type="PROSITE" id="PS00178">
    <property type="entry name" value="AA_TRNA_LIGASE_I"/>
    <property type="match status" value="1"/>
</dbReference>
<dbReference type="AlphaFoldDB" id="A0A9W7L9J0"/>
<dbReference type="GO" id="GO:0004830">
    <property type="term" value="F:tryptophan-tRNA ligase activity"/>
    <property type="evidence" value="ECO:0007669"/>
    <property type="project" value="UniProtKB-EC"/>
</dbReference>
<proteinExistence type="inferred from homology"/>
<dbReference type="GO" id="GO:0005739">
    <property type="term" value="C:mitochondrion"/>
    <property type="evidence" value="ECO:0007669"/>
    <property type="project" value="UniProtKB-SubCell"/>
</dbReference>
<dbReference type="InterPro" id="IPR001412">
    <property type="entry name" value="aa-tRNA-synth_I_CS"/>
</dbReference>
<keyword evidence="4 11" id="KW-0436">Ligase</keyword>
<evidence type="ECO:0000256" key="2">
    <source>
        <dbReference type="ARBA" id="ARBA00005594"/>
    </source>
</evidence>
<dbReference type="InterPro" id="IPR050203">
    <property type="entry name" value="Trp-tRNA_synthetase"/>
</dbReference>
<evidence type="ECO:0000256" key="7">
    <source>
        <dbReference type="ARBA" id="ARBA00022917"/>
    </source>
</evidence>
<dbReference type="FunFam" id="1.10.240.10:FF:000002">
    <property type="entry name" value="Tryptophan--tRNA ligase"/>
    <property type="match status" value="1"/>
</dbReference>
<dbReference type="CDD" id="cd00806">
    <property type="entry name" value="TrpRS_core"/>
    <property type="match status" value="1"/>
</dbReference>
<dbReference type="EC" id="6.1.1.2" evidence="3"/>
<comment type="similarity">
    <text evidence="2 11">Belongs to the class-I aminoacyl-tRNA synthetase family.</text>
</comment>
<keyword evidence="8 11" id="KW-0030">Aminoacyl-tRNA synthetase</keyword>
<dbReference type="InterPro" id="IPR002306">
    <property type="entry name" value="Trp-tRNA-ligase"/>
</dbReference>
<dbReference type="PANTHER" id="PTHR43766">
    <property type="entry name" value="TRYPTOPHAN--TRNA LIGASE, MITOCHONDRIAL"/>
    <property type="match status" value="1"/>
</dbReference>
<dbReference type="Gene3D" id="1.10.240.10">
    <property type="entry name" value="Tyrosyl-Transfer RNA Synthetase"/>
    <property type="match status" value="1"/>
</dbReference>
<accession>A0A9W7L9J0</accession>
<keyword evidence="5 11" id="KW-0547">Nucleotide-binding</keyword>
<reference evidence="13" key="1">
    <citation type="journal article" date="2023" name="Commun. Biol.">
        <title>Genome analysis of Parmales, the sister group of diatoms, reveals the evolutionary specialization of diatoms from phago-mixotrophs to photoautotrophs.</title>
        <authorList>
            <person name="Ban H."/>
            <person name="Sato S."/>
            <person name="Yoshikawa S."/>
            <person name="Yamada K."/>
            <person name="Nakamura Y."/>
            <person name="Ichinomiya M."/>
            <person name="Sato N."/>
            <person name="Blanc-Mathieu R."/>
            <person name="Endo H."/>
            <person name="Kuwata A."/>
            <person name="Ogata H."/>
        </authorList>
    </citation>
    <scope>NUCLEOTIDE SEQUENCE [LARGE SCALE GENOMIC DNA]</scope>
</reference>
<keyword evidence="6 11" id="KW-0067">ATP-binding</keyword>
<gene>
    <name evidence="12" type="ORF">TrCOL_g4548</name>
</gene>
<dbReference type="InterPro" id="IPR024109">
    <property type="entry name" value="Trp-tRNA-ligase_bac-type"/>
</dbReference>
<dbReference type="InterPro" id="IPR002305">
    <property type="entry name" value="aa-tRNA-synth_Ic"/>
</dbReference>
<evidence type="ECO:0000256" key="4">
    <source>
        <dbReference type="ARBA" id="ARBA00022598"/>
    </source>
</evidence>
<keyword evidence="7 11" id="KW-0648">Protein biosynthesis</keyword>
<dbReference type="NCBIfam" id="TIGR00233">
    <property type="entry name" value="trpS"/>
    <property type="match status" value="1"/>
</dbReference>
<comment type="subcellular location">
    <subcellularLocation>
        <location evidence="1">Mitochondrion</location>
    </subcellularLocation>
</comment>
<evidence type="ECO:0000313" key="13">
    <source>
        <dbReference type="Proteomes" id="UP001165065"/>
    </source>
</evidence>
<keyword evidence="13" id="KW-1185">Reference proteome</keyword>
<dbReference type="OrthoDB" id="15808at2759"/>
<evidence type="ECO:0000256" key="6">
    <source>
        <dbReference type="ARBA" id="ARBA00022840"/>
    </source>
</evidence>
<evidence type="ECO:0000256" key="9">
    <source>
        <dbReference type="ARBA" id="ARBA00030268"/>
    </source>
</evidence>
<comment type="caution">
    <text evidence="12">The sequence shown here is derived from an EMBL/GenBank/DDBJ whole genome shotgun (WGS) entry which is preliminary data.</text>
</comment>
<dbReference type="HAMAP" id="MF_00140_B">
    <property type="entry name" value="Trp_tRNA_synth_B"/>
    <property type="match status" value="1"/>
</dbReference>
<dbReference type="PANTHER" id="PTHR43766:SF1">
    <property type="entry name" value="TRYPTOPHAN--TRNA LIGASE, MITOCHONDRIAL"/>
    <property type="match status" value="1"/>
</dbReference>
<evidence type="ECO:0000256" key="11">
    <source>
        <dbReference type="RuleBase" id="RU363036"/>
    </source>
</evidence>
<evidence type="ECO:0000256" key="10">
    <source>
        <dbReference type="ARBA" id="ARBA00049929"/>
    </source>
</evidence>
<evidence type="ECO:0000313" key="12">
    <source>
        <dbReference type="EMBL" id="GMI41730.1"/>
    </source>
</evidence>
<dbReference type="Proteomes" id="UP001165065">
    <property type="component" value="Unassembled WGS sequence"/>
</dbReference>
<dbReference type="Gene3D" id="3.40.50.620">
    <property type="entry name" value="HUPs"/>
    <property type="match status" value="1"/>
</dbReference>
<dbReference type="EMBL" id="BRYA01000156">
    <property type="protein sequence ID" value="GMI41730.1"/>
    <property type="molecule type" value="Genomic_DNA"/>
</dbReference>
<dbReference type="GO" id="GO:0005524">
    <property type="term" value="F:ATP binding"/>
    <property type="evidence" value="ECO:0007669"/>
    <property type="project" value="UniProtKB-KW"/>
</dbReference>
<sequence length="411" mass="46059">MIASIQRNTILKKNGRTLSSPFSTSSYTFSSTLSPFIQDTNRKLTNRRHTSSLHAEKPKPRILSGIQPTGSLHLGNYLGALSQWVPMQDTYSCNFCVVDLHAVTNTKDHKLQQSSDGLREWTLSSAALYIAAGIDPEKSNIFVQSHVSAHSELSWLLTCTCPMGWMDRMIQFKEKKASKGDNVGLGLYSYPVLMAADILLYGAEKVPVGEDQRQHLELTRDLARRFNDQFCTGSQYKKLCKSLSLPTYPVFREPEAMIVKEGARVMSLTDGTSKMSKSDPSEASRINVLDPPDVIRQKVKRCKTDNFEGIIGAEDRPEARNLITIFKAVQPDRDPAEIEASVRDMNWGQFKPVLAEAVIEHLAPIQKRYEEVRGEEGYLEGVLKRGGDRANEQADETLKRARAAMGFVPRF</sequence>
<dbReference type="InterPro" id="IPR014729">
    <property type="entry name" value="Rossmann-like_a/b/a_fold"/>
</dbReference>
<protein>
    <recommendedName>
        <fullName evidence="3">tryptophan--tRNA ligase</fullName>
        <ecNumber evidence="3">6.1.1.2</ecNumber>
    </recommendedName>
    <alternativeName>
        <fullName evidence="9">Tryptophanyl-tRNA synthetase</fullName>
    </alternativeName>
</protein>
<dbReference type="PRINTS" id="PR01039">
    <property type="entry name" value="TRNASYNTHTRP"/>
</dbReference>
<dbReference type="SUPFAM" id="SSF52374">
    <property type="entry name" value="Nucleotidylyl transferase"/>
    <property type="match status" value="1"/>
</dbReference>
<dbReference type="GO" id="GO:0006436">
    <property type="term" value="P:tryptophanyl-tRNA aminoacylation"/>
    <property type="evidence" value="ECO:0007669"/>
    <property type="project" value="InterPro"/>
</dbReference>
<evidence type="ECO:0000256" key="1">
    <source>
        <dbReference type="ARBA" id="ARBA00004173"/>
    </source>
</evidence>
<evidence type="ECO:0000256" key="8">
    <source>
        <dbReference type="ARBA" id="ARBA00023146"/>
    </source>
</evidence>